<name>A0AAN9I9K2_CLITE</name>
<evidence type="ECO:0000259" key="10">
    <source>
        <dbReference type="PROSITE" id="PS50157"/>
    </source>
</evidence>
<feature type="compositionally biased region" description="Low complexity" evidence="9">
    <location>
        <begin position="120"/>
        <end position="131"/>
    </location>
</feature>
<evidence type="ECO:0000313" key="12">
    <source>
        <dbReference type="Proteomes" id="UP001359559"/>
    </source>
</evidence>
<evidence type="ECO:0000256" key="3">
    <source>
        <dbReference type="ARBA" id="ARBA00022771"/>
    </source>
</evidence>
<evidence type="ECO:0000256" key="8">
    <source>
        <dbReference type="PROSITE-ProRule" id="PRU00042"/>
    </source>
</evidence>
<dbReference type="GO" id="GO:0008270">
    <property type="term" value="F:zinc ion binding"/>
    <property type="evidence" value="ECO:0007669"/>
    <property type="project" value="UniProtKB-KW"/>
</dbReference>
<evidence type="ECO:0000313" key="11">
    <source>
        <dbReference type="EMBL" id="KAK7272588.1"/>
    </source>
</evidence>
<dbReference type="InterPro" id="IPR013087">
    <property type="entry name" value="Znf_C2H2_type"/>
</dbReference>
<dbReference type="Gene3D" id="3.30.160.60">
    <property type="entry name" value="Classic Zinc Finger"/>
    <property type="match status" value="1"/>
</dbReference>
<protein>
    <recommendedName>
        <fullName evidence="10">C2H2-type domain-containing protein</fullName>
    </recommendedName>
</protein>
<dbReference type="PROSITE" id="PS00028">
    <property type="entry name" value="ZINC_FINGER_C2H2_1"/>
    <property type="match status" value="1"/>
</dbReference>
<dbReference type="AlphaFoldDB" id="A0AAN9I9K2"/>
<reference evidence="11 12" key="1">
    <citation type="submission" date="2024-01" db="EMBL/GenBank/DDBJ databases">
        <title>The genomes of 5 underutilized Papilionoideae crops provide insights into root nodulation and disease resistance.</title>
        <authorList>
            <person name="Yuan L."/>
        </authorList>
    </citation>
    <scope>NUCLEOTIDE SEQUENCE [LARGE SCALE GENOMIC DNA]</scope>
    <source>
        <strain evidence="11">LY-2023</strain>
        <tissue evidence="11">Leaf</tissue>
    </source>
</reference>
<evidence type="ECO:0000256" key="7">
    <source>
        <dbReference type="ARBA" id="ARBA00023242"/>
    </source>
</evidence>
<keyword evidence="2" id="KW-0479">Metal-binding</keyword>
<keyword evidence="3 8" id="KW-0863">Zinc-finger</keyword>
<evidence type="ECO:0000256" key="6">
    <source>
        <dbReference type="ARBA" id="ARBA00023163"/>
    </source>
</evidence>
<dbReference type="SUPFAM" id="SSF57667">
    <property type="entry name" value="beta-beta-alpha zinc fingers"/>
    <property type="match status" value="1"/>
</dbReference>
<evidence type="ECO:0000256" key="9">
    <source>
        <dbReference type="SAM" id="MobiDB-lite"/>
    </source>
</evidence>
<dbReference type="PANTHER" id="PTHR45801:SF107">
    <property type="entry name" value="TRANSCRIPTIONAL REGULATOR SUPERMAN-LIKE"/>
    <property type="match status" value="1"/>
</dbReference>
<dbReference type="Pfam" id="PF13912">
    <property type="entry name" value="zf-C2H2_6"/>
    <property type="match status" value="1"/>
</dbReference>
<feature type="domain" description="C2H2-type" evidence="10">
    <location>
        <begin position="66"/>
        <end position="93"/>
    </location>
</feature>
<keyword evidence="4" id="KW-0862">Zinc</keyword>
<dbReference type="PROSITE" id="PS50157">
    <property type="entry name" value="ZINC_FINGER_C2H2_2"/>
    <property type="match status" value="1"/>
</dbReference>
<proteinExistence type="predicted"/>
<dbReference type="InterPro" id="IPR036236">
    <property type="entry name" value="Znf_C2H2_sf"/>
</dbReference>
<evidence type="ECO:0000256" key="2">
    <source>
        <dbReference type="ARBA" id="ARBA00022723"/>
    </source>
</evidence>
<gene>
    <name evidence="11" type="ORF">RJT34_29284</name>
</gene>
<dbReference type="InterPro" id="IPR052426">
    <property type="entry name" value="Plant_dev_regulator"/>
</dbReference>
<evidence type="ECO:0000256" key="5">
    <source>
        <dbReference type="ARBA" id="ARBA00023015"/>
    </source>
</evidence>
<keyword evidence="12" id="KW-1185">Reference proteome</keyword>
<evidence type="ECO:0000256" key="1">
    <source>
        <dbReference type="ARBA" id="ARBA00004123"/>
    </source>
</evidence>
<keyword evidence="6" id="KW-0804">Transcription</keyword>
<feature type="region of interest" description="Disordered" evidence="9">
    <location>
        <begin position="94"/>
        <end position="131"/>
    </location>
</feature>
<sequence length="227" mass="25600">MKRTTLMNGYTHSAPNRSKDPSTYVPASLHNFNNQYHCSNGDHHQYHNIHDHDYYMTGFPWPPRSYTCSFCRKEFKSAQALGGHMNVHRRDRARLRQSPPPNDHQAQPPMLNLNLDPTINSNHSSSSSSSNATLIKPITCTLPLFVSPTSPSPSPELKRWVVVDGMLLNPLSTKAPDASKIAEYGHAFAREDGCQVLKKGEIVRMDLEIGLPRDYDLDLELRLGTYS</sequence>
<dbReference type="PANTHER" id="PTHR45801">
    <property type="entry name" value="OS07G0101800 PROTEIN"/>
    <property type="match status" value="1"/>
</dbReference>
<keyword evidence="7" id="KW-0539">Nucleus</keyword>
<dbReference type="Proteomes" id="UP001359559">
    <property type="component" value="Unassembled WGS sequence"/>
</dbReference>
<dbReference type="EMBL" id="JAYKXN010000007">
    <property type="protein sequence ID" value="KAK7272588.1"/>
    <property type="molecule type" value="Genomic_DNA"/>
</dbReference>
<dbReference type="GO" id="GO:0005634">
    <property type="term" value="C:nucleus"/>
    <property type="evidence" value="ECO:0007669"/>
    <property type="project" value="UniProtKB-SubCell"/>
</dbReference>
<feature type="compositionally biased region" description="Polar residues" evidence="9">
    <location>
        <begin position="1"/>
        <end position="16"/>
    </location>
</feature>
<evidence type="ECO:0000256" key="4">
    <source>
        <dbReference type="ARBA" id="ARBA00022833"/>
    </source>
</evidence>
<feature type="region of interest" description="Disordered" evidence="9">
    <location>
        <begin position="1"/>
        <end position="22"/>
    </location>
</feature>
<accession>A0AAN9I9K2</accession>
<dbReference type="SMART" id="SM00355">
    <property type="entry name" value="ZnF_C2H2"/>
    <property type="match status" value="1"/>
</dbReference>
<comment type="subcellular location">
    <subcellularLocation>
        <location evidence="1">Nucleus</location>
    </subcellularLocation>
</comment>
<organism evidence="11 12">
    <name type="scientific">Clitoria ternatea</name>
    <name type="common">Butterfly pea</name>
    <dbReference type="NCBI Taxonomy" id="43366"/>
    <lineage>
        <taxon>Eukaryota</taxon>
        <taxon>Viridiplantae</taxon>
        <taxon>Streptophyta</taxon>
        <taxon>Embryophyta</taxon>
        <taxon>Tracheophyta</taxon>
        <taxon>Spermatophyta</taxon>
        <taxon>Magnoliopsida</taxon>
        <taxon>eudicotyledons</taxon>
        <taxon>Gunneridae</taxon>
        <taxon>Pentapetalae</taxon>
        <taxon>rosids</taxon>
        <taxon>fabids</taxon>
        <taxon>Fabales</taxon>
        <taxon>Fabaceae</taxon>
        <taxon>Papilionoideae</taxon>
        <taxon>50 kb inversion clade</taxon>
        <taxon>NPAAA clade</taxon>
        <taxon>indigoferoid/millettioid clade</taxon>
        <taxon>Phaseoleae</taxon>
        <taxon>Clitoria</taxon>
    </lineage>
</organism>
<comment type="caution">
    <text evidence="11">The sequence shown here is derived from an EMBL/GenBank/DDBJ whole genome shotgun (WGS) entry which is preliminary data.</text>
</comment>
<keyword evidence="5" id="KW-0805">Transcription regulation</keyword>